<dbReference type="SUPFAM" id="SSF52091">
    <property type="entry name" value="SpoIIaa-like"/>
    <property type="match status" value="1"/>
</dbReference>
<dbReference type="PANTHER" id="PTHR33495:SF2">
    <property type="entry name" value="ANTI-SIGMA FACTOR ANTAGONIST TM_1081-RELATED"/>
    <property type="match status" value="1"/>
</dbReference>
<accession>A0A9X2VZT7</accession>
<dbReference type="Gene3D" id="3.30.750.24">
    <property type="entry name" value="STAS domain"/>
    <property type="match status" value="1"/>
</dbReference>
<dbReference type="AlphaFoldDB" id="A0A9X2VZT7"/>
<organism evidence="4 5">
    <name type="scientific">Umezawaea endophytica</name>
    <dbReference type="NCBI Taxonomy" id="1654476"/>
    <lineage>
        <taxon>Bacteria</taxon>
        <taxon>Bacillati</taxon>
        <taxon>Actinomycetota</taxon>
        <taxon>Actinomycetes</taxon>
        <taxon>Pseudonocardiales</taxon>
        <taxon>Pseudonocardiaceae</taxon>
        <taxon>Umezawaea</taxon>
    </lineage>
</organism>
<dbReference type="InterPro" id="IPR002645">
    <property type="entry name" value="STAS_dom"/>
</dbReference>
<dbReference type="PROSITE" id="PS50801">
    <property type="entry name" value="STAS"/>
    <property type="match status" value="1"/>
</dbReference>
<dbReference type="InterPro" id="IPR003658">
    <property type="entry name" value="Anti-sigma_ant"/>
</dbReference>
<dbReference type="EMBL" id="JANYMP010000054">
    <property type="protein sequence ID" value="MCS7484793.1"/>
    <property type="molecule type" value="Genomic_DNA"/>
</dbReference>
<gene>
    <name evidence="4" type="ORF">NZH93_48875</name>
</gene>
<evidence type="ECO:0000313" key="5">
    <source>
        <dbReference type="Proteomes" id="UP001141259"/>
    </source>
</evidence>
<dbReference type="PANTHER" id="PTHR33495">
    <property type="entry name" value="ANTI-SIGMA FACTOR ANTAGONIST TM_1081-RELATED-RELATED"/>
    <property type="match status" value="1"/>
</dbReference>
<feature type="domain" description="STAS" evidence="3">
    <location>
        <begin position="16"/>
        <end position="116"/>
    </location>
</feature>
<name>A0A9X2VZT7_9PSEU</name>
<protein>
    <recommendedName>
        <fullName evidence="2">Anti-sigma factor antagonist</fullName>
    </recommendedName>
</protein>
<dbReference type="NCBIfam" id="TIGR00377">
    <property type="entry name" value="ant_ant_sig"/>
    <property type="match status" value="1"/>
</dbReference>
<dbReference type="RefSeq" id="WP_259630238.1">
    <property type="nucleotide sequence ID" value="NZ_JANYMP010000054.1"/>
</dbReference>
<evidence type="ECO:0000259" key="3">
    <source>
        <dbReference type="PROSITE" id="PS50801"/>
    </source>
</evidence>
<dbReference type="InterPro" id="IPR036513">
    <property type="entry name" value="STAS_dom_sf"/>
</dbReference>
<evidence type="ECO:0000256" key="1">
    <source>
        <dbReference type="ARBA" id="ARBA00009013"/>
    </source>
</evidence>
<dbReference type="Proteomes" id="UP001141259">
    <property type="component" value="Unassembled WGS sequence"/>
</dbReference>
<dbReference type="CDD" id="cd07043">
    <property type="entry name" value="STAS_anti-anti-sigma_factors"/>
    <property type="match status" value="1"/>
</dbReference>
<sequence>MPRETMTLAVETDRAGRVVVAVRGEIDQAAAVKLLHKLDRLVAEGRARIVLDMTEVRFCGAQALSALVRTRARADRAGGWLRLAGTPPHVRKVIAVTDLDRLLPHHEDVAAALLGRRPPADTKK</sequence>
<dbReference type="Pfam" id="PF01740">
    <property type="entry name" value="STAS"/>
    <property type="match status" value="1"/>
</dbReference>
<reference evidence="4" key="1">
    <citation type="submission" date="2022-08" db="EMBL/GenBank/DDBJ databases">
        <authorList>
            <person name="Tistechok S."/>
            <person name="Samborskyy M."/>
            <person name="Roman I."/>
        </authorList>
    </citation>
    <scope>NUCLEOTIDE SEQUENCE</scope>
    <source>
        <strain evidence="4">DSM 103496</strain>
    </source>
</reference>
<evidence type="ECO:0000256" key="2">
    <source>
        <dbReference type="RuleBase" id="RU003749"/>
    </source>
</evidence>
<dbReference type="GO" id="GO:0043856">
    <property type="term" value="F:anti-sigma factor antagonist activity"/>
    <property type="evidence" value="ECO:0007669"/>
    <property type="project" value="InterPro"/>
</dbReference>
<comment type="caution">
    <text evidence="4">The sequence shown here is derived from an EMBL/GenBank/DDBJ whole genome shotgun (WGS) entry which is preliminary data.</text>
</comment>
<keyword evidence="5" id="KW-1185">Reference proteome</keyword>
<evidence type="ECO:0000313" key="4">
    <source>
        <dbReference type="EMBL" id="MCS7484793.1"/>
    </source>
</evidence>
<comment type="similarity">
    <text evidence="1 2">Belongs to the anti-sigma-factor antagonist family.</text>
</comment>
<proteinExistence type="inferred from homology"/>